<dbReference type="AlphaFoldDB" id="A0A447T7M3"/>
<reference evidence="2 3" key="1">
    <citation type="submission" date="2018-12" db="EMBL/GenBank/DDBJ databases">
        <authorList>
            <consortium name="Pathogen Informatics"/>
        </authorList>
    </citation>
    <scope>NUCLEOTIDE SEQUENCE [LARGE SCALE GENOMIC DNA]</scope>
    <source>
        <strain evidence="2 3">NCTC9695</strain>
    </source>
</reference>
<evidence type="ECO:0000256" key="1">
    <source>
        <dbReference type="SAM" id="MobiDB-lite"/>
    </source>
</evidence>
<evidence type="ECO:0000313" key="2">
    <source>
        <dbReference type="EMBL" id="VEB40855.1"/>
    </source>
</evidence>
<accession>A0A447T7M3</accession>
<protein>
    <submittedName>
        <fullName evidence="2">Uncharacterized protein</fullName>
    </submittedName>
</protein>
<evidence type="ECO:0000313" key="3">
    <source>
        <dbReference type="Proteomes" id="UP000275777"/>
    </source>
</evidence>
<dbReference type="EMBL" id="LR134182">
    <property type="protein sequence ID" value="VEB40855.1"/>
    <property type="molecule type" value="Genomic_DNA"/>
</dbReference>
<organism evidence="2 3">
    <name type="scientific">Chromobacterium violaceum</name>
    <dbReference type="NCBI Taxonomy" id="536"/>
    <lineage>
        <taxon>Bacteria</taxon>
        <taxon>Pseudomonadati</taxon>
        <taxon>Pseudomonadota</taxon>
        <taxon>Betaproteobacteria</taxon>
        <taxon>Neisseriales</taxon>
        <taxon>Chromobacteriaceae</taxon>
        <taxon>Chromobacterium</taxon>
    </lineage>
</organism>
<gene>
    <name evidence="2" type="ORF">NCTC9695_01258</name>
</gene>
<dbReference type="Proteomes" id="UP000275777">
    <property type="component" value="Chromosome"/>
</dbReference>
<proteinExistence type="predicted"/>
<sequence>MPAAPPHTTPRALRPRQCKASSSNGKLAEAAMAKARPIITAMFSCWNRVDSSIAARPRPSVASRETLSSLRGSAGLFQPAGVQVVADRAGAGQHQAGHHRQDGGEGHRRHQRAREIAAQQSGQVQRRHIAAADQLAVDRMELRVGPTRVIAP</sequence>
<feature type="region of interest" description="Disordered" evidence="1">
    <location>
        <begin position="1"/>
        <end position="25"/>
    </location>
</feature>
<name>A0A447T7M3_CHRVL</name>
<feature type="region of interest" description="Disordered" evidence="1">
    <location>
        <begin position="88"/>
        <end position="112"/>
    </location>
</feature>